<evidence type="ECO:0000313" key="4">
    <source>
        <dbReference type="Proteomes" id="UP000326546"/>
    </source>
</evidence>
<dbReference type="EMBL" id="CP044427">
    <property type="protein sequence ID" value="QFG69284.1"/>
    <property type="molecule type" value="Genomic_DNA"/>
</dbReference>
<dbReference type="Proteomes" id="UP000326546">
    <property type="component" value="Chromosome"/>
</dbReference>
<sequence length="250" mass="27687">MGADSFVWTVRRVPAYPGPWTAQAREEAGAGRHSAKGWDYEGVSTATPPTQTPDRQPGPQQSPQDKRRKRLASYSVRNMVLSVLPVGALALVWWAIPFNPAEPVRPNVETEATAQYVAQQSDFPVWVPQPPEEWIATVAWYEARYDEMPTWHISYETPEGEYLALTQAADVTDRWLDEVLRNGTEDRDVQLTGPGGEQTFTQFEGPRPSNAELAWLLGPEDTGGSTVVVHGTAGAVAELPEFLESVRARD</sequence>
<dbReference type="AlphaFoldDB" id="A0A5J6V7I1"/>
<evidence type="ECO:0000256" key="1">
    <source>
        <dbReference type="SAM" id="MobiDB-lite"/>
    </source>
</evidence>
<evidence type="ECO:0000313" key="3">
    <source>
        <dbReference type="EMBL" id="QFG69284.1"/>
    </source>
</evidence>
<organism evidence="3 4">
    <name type="scientific">Ornithinimicrobium pratense</name>
    <dbReference type="NCBI Taxonomy" id="2593973"/>
    <lineage>
        <taxon>Bacteria</taxon>
        <taxon>Bacillati</taxon>
        <taxon>Actinomycetota</taxon>
        <taxon>Actinomycetes</taxon>
        <taxon>Micrococcales</taxon>
        <taxon>Ornithinimicrobiaceae</taxon>
        <taxon>Ornithinimicrobium</taxon>
    </lineage>
</organism>
<feature type="transmembrane region" description="Helical" evidence="2">
    <location>
        <begin position="76"/>
        <end position="96"/>
    </location>
</feature>
<evidence type="ECO:0000256" key="2">
    <source>
        <dbReference type="SAM" id="Phobius"/>
    </source>
</evidence>
<dbReference type="Pfam" id="PF14030">
    <property type="entry name" value="DUF4245"/>
    <property type="match status" value="1"/>
</dbReference>
<accession>A0A5J6V7I1</accession>
<keyword evidence="2" id="KW-0812">Transmembrane</keyword>
<dbReference type="InterPro" id="IPR025339">
    <property type="entry name" value="DUF4245"/>
</dbReference>
<feature type="region of interest" description="Disordered" evidence="1">
    <location>
        <begin position="18"/>
        <end position="69"/>
    </location>
</feature>
<gene>
    <name evidence="3" type="ORF">FY030_11735</name>
</gene>
<reference evidence="3 4" key="1">
    <citation type="submission" date="2019-09" db="EMBL/GenBank/DDBJ databases">
        <title>Serinicoccus pratensis sp. nov., isolated from meadow soil.</title>
        <authorList>
            <person name="Zhang W."/>
        </authorList>
    </citation>
    <scope>NUCLEOTIDE SEQUENCE [LARGE SCALE GENOMIC DNA]</scope>
    <source>
        <strain evidence="3 4">W204</strain>
    </source>
</reference>
<keyword evidence="2" id="KW-0472">Membrane</keyword>
<keyword evidence="2" id="KW-1133">Transmembrane helix</keyword>
<proteinExistence type="predicted"/>
<protein>
    <submittedName>
        <fullName evidence="3">DUF4245 domain-containing protein</fullName>
    </submittedName>
</protein>
<dbReference type="KEGG" id="serw:FY030_11735"/>
<keyword evidence="4" id="KW-1185">Reference proteome</keyword>
<name>A0A5J6V7I1_9MICO</name>
<feature type="compositionally biased region" description="Polar residues" evidence="1">
    <location>
        <begin position="44"/>
        <end position="63"/>
    </location>
</feature>
<dbReference type="OrthoDB" id="5146801at2"/>